<evidence type="ECO:0000256" key="3">
    <source>
        <dbReference type="RuleBase" id="RU361235"/>
    </source>
</evidence>
<sequence length="544" mass="59854">MVLCSNFLFFFLLGIALPATFGDPSGPIVTTKFGKVQGLTVDTARIFRSIPYAGPVNGSKRWTDPVFPDPWDDVFDATREGLGCPQNCDLPTPKVSCPTVQIENCLLLNIFTPLNATADQNLPVMFFMHGGEFVQGYGGSKLYDGRFLVSAGIVLVTINYRLGALANLLYGTGDKEIKGNFDIKDQRLALEWVRMNIAAFGGNPNDVTIAGQSAGGVSVAVHMVAPKSSGLFQKAIIESYPFASPLKSPDDARKLGEDFATALGCGKSNDYDCLYSKTMTEVAKATSAVNSKIVDITKILEIFLQWTPIVDGEELADQPLTLFEQGKTADVPLIMGTTSQEAVLFVYRSFKTLGALEYDALLFALYPLHFEEIHKLYSPSNERDQRKVASVFGTDAIFTCSSSYAAKVFSASKDSVSPVYRYIFDHVWSFPDAWDPDSLYHACKNASCHASDLPFIFHTPSINGFNFTSDETALTDSIVRYFTNFVKYGNPNGESANNNETLEWTAYSEVGKWMTIIFKTPANEMKSEYRGPYCSVLDNIGYNP</sequence>
<dbReference type="InParanoid" id="A0A1X7UMW2"/>
<reference evidence="5" key="2">
    <citation type="submission" date="2017-05" db="UniProtKB">
        <authorList>
            <consortium name="EnsemblMetazoa"/>
        </authorList>
    </citation>
    <scope>IDENTIFICATION</scope>
</reference>
<dbReference type="STRING" id="400682.A0A1X7UMW2"/>
<dbReference type="Gene3D" id="3.40.50.1820">
    <property type="entry name" value="alpha/beta hydrolase"/>
    <property type="match status" value="1"/>
</dbReference>
<dbReference type="Pfam" id="PF00135">
    <property type="entry name" value="COesterase"/>
    <property type="match status" value="1"/>
</dbReference>
<evidence type="ECO:0000256" key="1">
    <source>
        <dbReference type="ARBA" id="ARBA00005964"/>
    </source>
</evidence>
<dbReference type="InterPro" id="IPR002018">
    <property type="entry name" value="CarbesteraseB"/>
</dbReference>
<dbReference type="InterPro" id="IPR019826">
    <property type="entry name" value="Carboxylesterase_B_AS"/>
</dbReference>
<dbReference type="PROSITE" id="PS00122">
    <property type="entry name" value="CARBOXYLESTERASE_B_1"/>
    <property type="match status" value="1"/>
</dbReference>
<dbReference type="PANTHER" id="PTHR45570">
    <property type="entry name" value="CARBOXYLIC ESTER HYDROLASE"/>
    <property type="match status" value="1"/>
</dbReference>
<accession>A0A1X7UMW2</accession>
<evidence type="ECO:0000313" key="6">
    <source>
        <dbReference type="Proteomes" id="UP000007879"/>
    </source>
</evidence>
<dbReference type="GO" id="GO:0016787">
    <property type="term" value="F:hydrolase activity"/>
    <property type="evidence" value="ECO:0007669"/>
    <property type="project" value="UniProtKB-KW"/>
</dbReference>
<dbReference type="OrthoDB" id="3200163at2759"/>
<evidence type="ECO:0000259" key="4">
    <source>
        <dbReference type="Pfam" id="PF00135"/>
    </source>
</evidence>
<keyword evidence="3" id="KW-0732">Signal</keyword>
<dbReference type="PANTHER" id="PTHR45570:SF1">
    <property type="entry name" value="CARBOXYLIC ESTER HYDROLASE"/>
    <property type="match status" value="1"/>
</dbReference>
<dbReference type="FunCoup" id="A0A1X7UMW2">
    <property type="interactions" value="99"/>
</dbReference>
<name>A0A1X7UMW2_AMPQE</name>
<keyword evidence="6" id="KW-1185">Reference proteome</keyword>
<keyword evidence="2 3" id="KW-0378">Hydrolase</keyword>
<evidence type="ECO:0000313" key="5">
    <source>
        <dbReference type="EnsemblMetazoa" id="Aqu2.1.29320_001"/>
    </source>
</evidence>
<dbReference type="EnsemblMetazoa" id="Aqu2.1.29320_001">
    <property type="protein sequence ID" value="Aqu2.1.29320_001"/>
    <property type="gene ID" value="Aqu2.1.29320"/>
</dbReference>
<dbReference type="Proteomes" id="UP000007879">
    <property type="component" value="Unassembled WGS sequence"/>
</dbReference>
<reference evidence="6" key="1">
    <citation type="journal article" date="2010" name="Nature">
        <title>The Amphimedon queenslandica genome and the evolution of animal complexity.</title>
        <authorList>
            <person name="Srivastava M."/>
            <person name="Simakov O."/>
            <person name="Chapman J."/>
            <person name="Fahey B."/>
            <person name="Gauthier M.E."/>
            <person name="Mitros T."/>
            <person name="Richards G.S."/>
            <person name="Conaco C."/>
            <person name="Dacre M."/>
            <person name="Hellsten U."/>
            <person name="Larroux C."/>
            <person name="Putnam N.H."/>
            <person name="Stanke M."/>
            <person name="Adamska M."/>
            <person name="Darling A."/>
            <person name="Degnan S.M."/>
            <person name="Oakley T.H."/>
            <person name="Plachetzki D.C."/>
            <person name="Zhai Y."/>
            <person name="Adamski M."/>
            <person name="Calcino A."/>
            <person name="Cummins S.F."/>
            <person name="Goodstein D.M."/>
            <person name="Harris C."/>
            <person name="Jackson D.J."/>
            <person name="Leys S.P."/>
            <person name="Shu S."/>
            <person name="Woodcroft B.J."/>
            <person name="Vervoort M."/>
            <person name="Kosik K.S."/>
            <person name="Manning G."/>
            <person name="Degnan B.M."/>
            <person name="Rokhsar D.S."/>
        </authorList>
    </citation>
    <scope>NUCLEOTIDE SEQUENCE [LARGE SCALE GENOMIC DNA]</scope>
</reference>
<organism evidence="5">
    <name type="scientific">Amphimedon queenslandica</name>
    <name type="common">Sponge</name>
    <dbReference type="NCBI Taxonomy" id="400682"/>
    <lineage>
        <taxon>Eukaryota</taxon>
        <taxon>Metazoa</taxon>
        <taxon>Porifera</taxon>
        <taxon>Demospongiae</taxon>
        <taxon>Heteroscleromorpha</taxon>
        <taxon>Haplosclerida</taxon>
        <taxon>Niphatidae</taxon>
        <taxon>Amphimedon</taxon>
    </lineage>
</organism>
<dbReference type="SUPFAM" id="SSF53474">
    <property type="entry name" value="alpha/beta-Hydrolases"/>
    <property type="match status" value="1"/>
</dbReference>
<proteinExistence type="inferred from homology"/>
<gene>
    <name evidence="5" type="primary">100634023</name>
</gene>
<evidence type="ECO:0000256" key="2">
    <source>
        <dbReference type="ARBA" id="ARBA00022801"/>
    </source>
</evidence>
<dbReference type="eggNOG" id="KOG4389">
    <property type="taxonomic scope" value="Eukaryota"/>
</dbReference>
<feature type="signal peptide" evidence="3">
    <location>
        <begin position="1"/>
        <end position="22"/>
    </location>
</feature>
<dbReference type="EnsemblMetazoa" id="XM_003387193.2">
    <property type="protein sequence ID" value="XP_003387241.2"/>
    <property type="gene ID" value="LOC100634023"/>
</dbReference>
<dbReference type="KEGG" id="aqu:100634023"/>
<dbReference type="InterPro" id="IPR029058">
    <property type="entry name" value="AB_hydrolase_fold"/>
</dbReference>
<dbReference type="ESTHER" id="ampqe-i1fnn3">
    <property type="family name" value="Cholinesterase-like"/>
</dbReference>
<feature type="chain" id="PRO_5011823632" description="Carboxylic ester hydrolase" evidence="3">
    <location>
        <begin position="23"/>
        <end position="544"/>
    </location>
</feature>
<dbReference type="AlphaFoldDB" id="A0A1X7UMW2"/>
<feature type="domain" description="Carboxylesterase type B" evidence="4">
    <location>
        <begin position="26"/>
        <end position="530"/>
    </location>
</feature>
<comment type="similarity">
    <text evidence="1 3">Belongs to the type-B carboxylesterase/lipase family.</text>
</comment>
<protein>
    <recommendedName>
        <fullName evidence="3">Carboxylic ester hydrolase</fullName>
        <ecNumber evidence="3">3.1.1.-</ecNumber>
    </recommendedName>
</protein>
<dbReference type="EC" id="3.1.1.-" evidence="3"/>